<keyword evidence="1" id="KW-0812">Transmembrane</keyword>
<reference evidence="2" key="1">
    <citation type="submission" date="2014-09" db="EMBL/GenBank/DDBJ databases">
        <authorList>
            <person name="Magalhaes I.L.F."/>
            <person name="Oliveira U."/>
            <person name="Santos F.R."/>
            <person name="Vidigal T.H.D.A."/>
            <person name="Brescovit A.D."/>
            <person name="Santos A.J."/>
        </authorList>
    </citation>
    <scope>NUCLEOTIDE SEQUENCE</scope>
    <source>
        <tissue evidence="2">Shoot tissue taken approximately 20 cm above the soil surface</tissue>
    </source>
</reference>
<sequence length="83" mass="9423">MCDFTTKEEPTMIDKEQVSIAFITSSFSTIFFFLSLQLSSLVLIATDDECSLFRPLGHHSIPYRASFYADDMVVFLSPIAYPQ</sequence>
<reference evidence="2" key="2">
    <citation type="journal article" date="2015" name="Data Brief">
        <title>Shoot transcriptome of the giant reed, Arundo donax.</title>
        <authorList>
            <person name="Barrero R.A."/>
            <person name="Guerrero F.D."/>
            <person name="Moolhuijzen P."/>
            <person name="Goolsby J.A."/>
            <person name="Tidwell J."/>
            <person name="Bellgard S.E."/>
            <person name="Bellgard M.I."/>
        </authorList>
    </citation>
    <scope>NUCLEOTIDE SEQUENCE</scope>
    <source>
        <tissue evidence="2">Shoot tissue taken approximately 20 cm above the soil surface</tissue>
    </source>
</reference>
<evidence type="ECO:0000313" key="2">
    <source>
        <dbReference type="EMBL" id="JAD38390.1"/>
    </source>
</evidence>
<keyword evidence="1" id="KW-1133">Transmembrane helix</keyword>
<feature type="transmembrane region" description="Helical" evidence="1">
    <location>
        <begin position="20"/>
        <end position="44"/>
    </location>
</feature>
<accession>A0A0A8ZNR2</accession>
<organism evidence="2">
    <name type="scientific">Arundo donax</name>
    <name type="common">Giant reed</name>
    <name type="synonym">Donax arundinaceus</name>
    <dbReference type="NCBI Taxonomy" id="35708"/>
    <lineage>
        <taxon>Eukaryota</taxon>
        <taxon>Viridiplantae</taxon>
        <taxon>Streptophyta</taxon>
        <taxon>Embryophyta</taxon>
        <taxon>Tracheophyta</taxon>
        <taxon>Spermatophyta</taxon>
        <taxon>Magnoliopsida</taxon>
        <taxon>Liliopsida</taxon>
        <taxon>Poales</taxon>
        <taxon>Poaceae</taxon>
        <taxon>PACMAD clade</taxon>
        <taxon>Arundinoideae</taxon>
        <taxon>Arundineae</taxon>
        <taxon>Arundo</taxon>
    </lineage>
</organism>
<protein>
    <submittedName>
        <fullName evidence="2">Uncharacterized protein</fullName>
    </submittedName>
</protein>
<proteinExistence type="predicted"/>
<keyword evidence="1" id="KW-0472">Membrane</keyword>
<dbReference type="AlphaFoldDB" id="A0A0A8ZNR2"/>
<evidence type="ECO:0000256" key="1">
    <source>
        <dbReference type="SAM" id="Phobius"/>
    </source>
</evidence>
<dbReference type="EMBL" id="GBRH01259505">
    <property type="protein sequence ID" value="JAD38390.1"/>
    <property type="molecule type" value="Transcribed_RNA"/>
</dbReference>
<name>A0A0A8ZNR2_ARUDO</name>